<protein>
    <submittedName>
        <fullName evidence="1">Uncharacterized protein</fullName>
    </submittedName>
</protein>
<dbReference type="PATRIC" id="fig|84531.8.peg.5045"/>
<evidence type="ECO:0000313" key="2">
    <source>
        <dbReference type="Proteomes" id="UP000060787"/>
    </source>
</evidence>
<reference evidence="1 2" key="1">
    <citation type="journal article" date="2015" name="BMC Genomics">
        <title>Comparative genomics and metabolic profiling of the genus Lysobacter.</title>
        <authorList>
            <person name="de Bruijn I."/>
            <person name="Cheng X."/>
            <person name="de Jager V."/>
            <person name="Exposito R.G."/>
            <person name="Watrous J."/>
            <person name="Patel N."/>
            <person name="Postma J."/>
            <person name="Dorrestein P.C."/>
            <person name="Kobayashi D."/>
            <person name="Raaijmakers J.M."/>
        </authorList>
    </citation>
    <scope>NUCLEOTIDE SEQUENCE [LARGE SCALE GENOMIC DNA]</scope>
    <source>
        <strain evidence="1 2">76</strain>
    </source>
</reference>
<accession>A0A0S2FI28</accession>
<dbReference type="KEGG" id="lab:LA76x_5039"/>
<dbReference type="EMBL" id="CP011129">
    <property type="protein sequence ID" value="ALN83141.1"/>
    <property type="molecule type" value="Genomic_DNA"/>
</dbReference>
<sequence length="37" mass="4520">MKLLQSDQAVRIEFDWKEPRYESIEEHLNRHGFTSND</sequence>
<dbReference type="AlphaFoldDB" id="A0A0S2FI28"/>
<dbReference type="Proteomes" id="UP000060787">
    <property type="component" value="Chromosome"/>
</dbReference>
<organism evidence="1 2">
    <name type="scientific">Lysobacter antibioticus</name>
    <dbReference type="NCBI Taxonomy" id="84531"/>
    <lineage>
        <taxon>Bacteria</taxon>
        <taxon>Pseudomonadati</taxon>
        <taxon>Pseudomonadota</taxon>
        <taxon>Gammaproteobacteria</taxon>
        <taxon>Lysobacterales</taxon>
        <taxon>Lysobacteraceae</taxon>
        <taxon>Lysobacter</taxon>
    </lineage>
</organism>
<name>A0A0S2FI28_LYSAN</name>
<keyword evidence="2" id="KW-1185">Reference proteome</keyword>
<evidence type="ECO:0000313" key="1">
    <source>
        <dbReference type="EMBL" id="ALN83141.1"/>
    </source>
</evidence>
<gene>
    <name evidence="1" type="ORF">LA76x_5039</name>
</gene>
<proteinExistence type="predicted"/>